<reference evidence="2" key="2">
    <citation type="submission" date="2022-01" db="EMBL/GenBank/DDBJ databases">
        <authorList>
            <person name="Yamashiro T."/>
            <person name="Shiraishi A."/>
            <person name="Satake H."/>
            <person name="Nakayama K."/>
        </authorList>
    </citation>
    <scope>NUCLEOTIDE SEQUENCE</scope>
</reference>
<organism evidence="2 3">
    <name type="scientific">Tanacetum coccineum</name>
    <dbReference type="NCBI Taxonomy" id="301880"/>
    <lineage>
        <taxon>Eukaryota</taxon>
        <taxon>Viridiplantae</taxon>
        <taxon>Streptophyta</taxon>
        <taxon>Embryophyta</taxon>
        <taxon>Tracheophyta</taxon>
        <taxon>Spermatophyta</taxon>
        <taxon>Magnoliopsida</taxon>
        <taxon>eudicotyledons</taxon>
        <taxon>Gunneridae</taxon>
        <taxon>Pentapetalae</taxon>
        <taxon>asterids</taxon>
        <taxon>campanulids</taxon>
        <taxon>Asterales</taxon>
        <taxon>Asteraceae</taxon>
        <taxon>Asteroideae</taxon>
        <taxon>Anthemideae</taxon>
        <taxon>Anthemidinae</taxon>
        <taxon>Tanacetum</taxon>
    </lineage>
</organism>
<evidence type="ECO:0000313" key="2">
    <source>
        <dbReference type="EMBL" id="GJT69532.1"/>
    </source>
</evidence>
<keyword evidence="1" id="KW-1133">Transmembrane helix</keyword>
<reference evidence="2" key="1">
    <citation type="journal article" date="2022" name="Int. J. Mol. Sci.">
        <title>Draft Genome of Tanacetum Coccineum: Genomic Comparison of Closely Related Tanacetum-Family Plants.</title>
        <authorList>
            <person name="Yamashiro T."/>
            <person name="Shiraishi A."/>
            <person name="Nakayama K."/>
            <person name="Satake H."/>
        </authorList>
    </citation>
    <scope>NUCLEOTIDE SEQUENCE</scope>
</reference>
<proteinExistence type="predicted"/>
<protein>
    <submittedName>
        <fullName evidence="2">Uncharacterized protein</fullName>
    </submittedName>
</protein>
<evidence type="ECO:0000313" key="3">
    <source>
        <dbReference type="Proteomes" id="UP001151760"/>
    </source>
</evidence>
<gene>
    <name evidence="2" type="ORF">Tco_1028818</name>
</gene>
<comment type="caution">
    <text evidence="2">The sequence shown here is derived from an EMBL/GenBank/DDBJ whole genome shotgun (WGS) entry which is preliminary data.</text>
</comment>
<evidence type="ECO:0000256" key="1">
    <source>
        <dbReference type="SAM" id="Phobius"/>
    </source>
</evidence>
<feature type="transmembrane region" description="Helical" evidence="1">
    <location>
        <begin position="66"/>
        <end position="89"/>
    </location>
</feature>
<keyword evidence="3" id="KW-1185">Reference proteome</keyword>
<dbReference type="Proteomes" id="UP001151760">
    <property type="component" value="Unassembled WGS sequence"/>
</dbReference>
<sequence>MLGVTRVQVPEYDLYDLKLRREEDGAVETLDPHFCMGSEWLEILEATVLDLLFDPTFVMSLSFPELFLLGFVCFTIVGEVNFLGGTTLVEMILVKGHVFPTIVKVHPVGSPKVIPSSKGTKFKCL</sequence>
<keyword evidence="1" id="KW-0472">Membrane</keyword>
<dbReference type="EMBL" id="BQNB010017996">
    <property type="protein sequence ID" value="GJT69532.1"/>
    <property type="molecule type" value="Genomic_DNA"/>
</dbReference>
<keyword evidence="1" id="KW-0812">Transmembrane</keyword>
<name>A0ABQ5G3U8_9ASTR</name>
<accession>A0ABQ5G3U8</accession>